<dbReference type="EMBL" id="CP032550">
    <property type="protein sequence ID" value="QGU26690.1"/>
    <property type="molecule type" value="Genomic_DNA"/>
</dbReference>
<feature type="compositionally biased region" description="Basic and acidic residues" evidence="1">
    <location>
        <begin position="60"/>
        <end position="71"/>
    </location>
</feature>
<accession>A0A6I6E2I0</accession>
<reference evidence="2 3" key="1">
    <citation type="submission" date="2018-09" db="EMBL/GenBank/DDBJ databases">
        <title>Whole genome sequencing of Microbacterium oryzae strain MB-10T.</title>
        <authorList>
            <person name="Das S.K."/>
        </authorList>
    </citation>
    <scope>NUCLEOTIDE SEQUENCE [LARGE SCALE GENOMIC DNA]</scope>
    <source>
        <strain evidence="2 3">MB-10</strain>
    </source>
</reference>
<organism evidence="2 3">
    <name type="scientific">Microbacterium oryzae</name>
    <dbReference type="NCBI Taxonomy" id="743009"/>
    <lineage>
        <taxon>Bacteria</taxon>
        <taxon>Bacillati</taxon>
        <taxon>Actinomycetota</taxon>
        <taxon>Actinomycetes</taxon>
        <taxon>Micrococcales</taxon>
        <taxon>Microbacteriaceae</taxon>
        <taxon>Microbacterium</taxon>
    </lineage>
</organism>
<dbReference type="RefSeq" id="WP_156241092.1">
    <property type="nucleotide sequence ID" value="NZ_BAAAZL010000002.1"/>
</dbReference>
<evidence type="ECO:0000313" key="3">
    <source>
        <dbReference type="Proteomes" id="UP000422989"/>
    </source>
</evidence>
<evidence type="ECO:0000313" key="2">
    <source>
        <dbReference type="EMBL" id="QGU26690.1"/>
    </source>
</evidence>
<protein>
    <submittedName>
        <fullName evidence="2">Uncharacterized protein</fullName>
    </submittedName>
</protein>
<gene>
    <name evidence="2" type="ORF">D7D94_02670</name>
</gene>
<proteinExistence type="predicted"/>
<dbReference type="Proteomes" id="UP000422989">
    <property type="component" value="Chromosome"/>
</dbReference>
<evidence type="ECO:0000256" key="1">
    <source>
        <dbReference type="SAM" id="MobiDB-lite"/>
    </source>
</evidence>
<dbReference type="KEGG" id="moj:D7D94_02670"/>
<dbReference type="AlphaFoldDB" id="A0A6I6E2I0"/>
<sequence length="1033" mass="107922">MSSYLAVHDEGYAEAALIRHGRPVPSDDRVPEGVHWRIIPPAGVLPAGPVVVCDSPIDGTESRDVRSDRDTTGPWDVDEDHDLLLTVDSAPDQMTGWFGVQADGRLRIAVVAERTAPNGEYIEITARDLDPDQGMCVVAASDITRVRVTGRGTVIEMWASSVPRERDWTGDVLDIAALDPDAADAMGGAYAPLNVAFESARDRVLRAAPDRPVPYAPRQPWPEYTADDEVARVAQLVDEADAIRRWLRVAGEAILAGRRGEVVQEVGGAQALRYPVASALGVAAADPGVARWLARQGLFTDIPRGWERGLAMAVALVPMIVLRAPVFVHRAPGLEEVYESQAPGALEALRARAADIPRPAEFRPHRSDPFDPFGGGRGNRLLRPRWVVDLVQLPMPLSVDGSPALPPAPSPVRSGPATWTLAEPVGAAPQRTDAWEQTVALRGAAPFGPVSFVQIASEPGDPERVTMHDRASEDVARPLLAGWPQPTAIGLPPMTDAVLRGRVPVATPADARAVEWEVQLGDWIGRWGEPGRVVAEPPLPAPPVPPVLRATFARLPAAGTQPASPGTIHIEVVVSPTTAPGALPLGAVHLRVDGTDIPLATPEVTTGHAAVTHDHPAPPTVPGEERIVHIEAWVTDGAGTSSVAPNPTAVVHAADARALPVPSVSPRLVMTGRPGPAPDVAVRLSVRATPGAAFYRFYTAPEQVVRAAVGLPPSGFRSDPRPDRAAAILAVTARPPRTGFTLAATAEVVGGVATGVLAVPSATTDLVLVRAVPVTGVVDAYGKKAEGVEADIAAVAPTYLAVPTADVPPLPRLTAEVIADGDAREVAVTVTVSGVPSSMSSRMPGAIEARIVEAIDDTDPHYWPEITTISLIAQPDGSHTATARFPVPTWARVRLAASVRFAPERTTVPGADVVVDPDLSSAAPQPDAVLSPWGPLSAPIPVDVDGPEPAVTSAPDATGIAVTVTGLPLVAAGSSPFTAVVYLADPSGALLESPPHRSVTGEAPSFSVDPAGAAAAVVLVDPFGRPRAAVRVD</sequence>
<dbReference type="OrthoDB" id="7051218at2"/>
<keyword evidence="3" id="KW-1185">Reference proteome</keyword>
<name>A0A6I6E2I0_9MICO</name>
<feature type="region of interest" description="Disordered" evidence="1">
    <location>
        <begin position="56"/>
        <end position="75"/>
    </location>
</feature>